<evidence type="ECO:0000259" key="1">
    <source>
        <dbReference type="Pfam" id="PF00668"/>
    </source>
</evidence>
<dbReference type="Gene3D" id="3.30.559.10">
    <property type="entry name" value="Chloramphenicol acetyltransferase-like domain"/>
    <property type="match status" value="1"/>
</dbReference>
<dbReference type="PANTHER" id="PTHR45527:SF1">
    <property type="entry name" value="FATTY ACID SYNTHASE"/>
    <property type="match status" value="1"/>
</dbReference>
<evidence type="ECO:0000313" key="3">
    <source>
        <dbReference type="Proteomes" id="UP001595851"/>
    </source>
</evidence>
<dbReference type="RefSeq" id="WP_379535427.1">
    <property type="nucleotide sequence ID" value="NZ_JBHSBI010000047.1"/>
</dbReference>
<dbReference type="InterPro" id="IPR001242">
    <property type="entry name" value="Condensation_dom"/>
</dbReference>
<name>A0ABV8GTQ1_9ACTN</name>
<accession>A0ABV8GTQ1</accession>
<dbReference type="SUPFAM" id="SSF52777">
    <property type="entry name" value="CoA-dependent acyltransferases"/>
    <property type="match status" value="2"/>
</dbReference>
<gene>
    <name evidence="2" type="ORF">ACFOY2_50975</name>
</gene>
<protein>
    <submittedName>
        <fullName evidence="2">Condensation domain-containing protein</fullName>
    </submittedName>
</protein>
<proteinExistence type="predicted"/>
<organism evidence="2 3">
    <name type="scientific">Nonomuraea purpurea</name>
    <dbReference type="NCBI Taxonomy" id="1849276"/>
    <lineage>
        <taxon>Bacteria</taxon>
        <taxon>Bacillati</taxon>
        <taxon>Actinomycetota</taxon>
        <taxon>Actinomycetes</taxon>
        <taxon>Streptosporangiales</taxon>
        <taxon>Streptosporangiaceae</taxon>
        <taxon>Nonomuraea</taxon>
    </lineage>
</organism>
<reference evidence="3" key="1">
    <citation type="journal article" date="2019" name="Int. J. Syst. Evol. Microbiol.">
        <title>The Global Catalogue of Microorganisms (GCM) 10K type strain sequencing project: providing services to taxonomists for standard genome sequencing and annotation.</title>
        <authorList>
            <consortium name="The Broad Institute Genomics Platform"/>
            <consortium name="The Broad Institute Genome Sequencing Center for Infectious Disease"/>
            <person name="Wu L."/>
            <person name="Ma J."/>
        </authorList>
    </citation>
    <scope>NUCLEOTIDE SEQUENCE [LARGE SCALE GENOMIC DNA]</scope>
    <source>
        <strain evidence="3">TBRC 1276</strain>
    </source>
</reference>
<dbReference type="Pfam" id="PF00668">
    <property type="entry name" value="Condensation"/>
    <property type="match status" value="1"/>
</dbReference>
<dbReference type="PANTHER" id="PTHR45527">
    <property type="entry name" value="NONRIBOSOMAL PEPTIDE SYNTHETASE"/>
    <property type="match status" value="1"/>
</dbReference>
<dbReference type="InterPro" id="IPR023213">
    <property type="entry name" value="CAT-like_dom_sf"/>
</dbReference>
<dbReference type="EMBL" id="JBHSBI010000047">
    <property type="protein sequence ID" value="MFC4015614.1"/>
    <property type="molecule type" value="Genomic_DNA"/>
</dbReference>
<evidence type="ECO:0000313" key="2">
    <source>
        <dbReference type="EMBL" id="MFC4015614.1"/>
    </source>
</evidence>
<feature type="domain" description="Condensation" evidence="1">
    <location>
        <begin position="32"/>
        <end position="337"/>
    </location>
</feature>
<sequence>MTGVQPSYAQARRIRAVCGAGDRLAGLAKTIPLVCRLPAEADVAAMTRAVTAFAARHEALRYRFAHRDGIVSARSVPVAEVPCVATVVPGGDEQAMSHVRAEVDRPFDVLGWPLLRAGLVRSQRPLLYLSMDHLVADAWSVSVAMRDLRELYDAAVTGRPPDLPDPGGYLAYSAAQHRRFADGPALDAQVADLQRLLAGRPLHPPFPVGVGRWDLARGRYARLKLLNPAQADAFVRRCREERSTVFMGVLTALGLALKEVSGRHEAGVLVATHNRDDLETPDALGWYANMLPLYFPVADGFAATLPSVRANLLAMFEHHELPLARILQRLPDDREHGVSCFVSFTDDRDTGPARTRDWRRVPMAPAYREGYGLWVSLNDGGLTAEVASPGAPVGGSRLTELESALAEALREAAR</sequence>
<dbReference type="Proteomes" id="UP001595851">
    <property type="component" value="Unassembled WGS sequence"/>
</dbReference>
<comment type="caution">
    <text evidence="2">The sequence shown here is derived from an EMBL/GenBank/DDBJ whole genome shotgun (WGS) entry which is preliminary data.</text>
</comment>
<keyword evidence="3" id="KW-1185">Reference proteome</keyword>
<dbReference type="Gene3D" id="3.30.559.30">
    <property type="entry name" value="Nonribosomal peptide synthetase, condensation domain"/>
    <property type="match status" value="1"/>
</dbReference>